<dbReference type="SUPFAM" id="SSF54292">
    <property type="entry name" value="2Fe-2S ferredoxin-like"/>
    <property type="match status" value="1"/>
</dbReference>
<keyword evidence="3 8" id="KW-0560">Oxidoreductase</keyword>
<dbReference type="InterPro" id="IPR006058">
    <property type="entry name" value="2Fe2S_fd_BS"/>
</dbReference>
<reference evidence="8 9" key="1">
    <citation type="submission" date="2020-08" db="EMBL/GenBank/DDBJ databases">
        <title>Genomic Encyclopedia of Type Strains, Phase IV (KMG-IV): sequencing the most valuable type-strain genomes for metagenomic binning, comparative biology and taxonomic classification.</title>
        <authorList>
            <person name="Goeker M."/>
        </authorList>
    </citation>
    <scope>NUCLEOTIDE SEQUENCE [LARGE SCALE GENOMIC DNA]</scope>
    <source>
        <strain evidence="8 9">DSM 103526</strain>
    </source>
</reference>
<dbReference type="AlphaFoldDB" id="A0A841KZ80"/>
<protein>
    <submittedName>
        <fullName evidence="8">Carbon-monoxide dehydrogenase small subunit</fullName>
        <ecNumber evidence="8">1.2.7.4</ecNumber>
    </submittedName>
</protein>
<comment type="caution">
    <text evidence="8">The sequence shown here is derived from an EMBL/GenBank/DDBJ whole genome shotgun (WGS) entry which is preliminary data.</text>
</comment>
<accession>A0A841KZ80</accession>
<dbReference type="EMBL" id="JACHEN010000044">
    <property type="protein sequence ID" value="MBB6218633.1"/>
    <property type="molecule type" value="Genomic_DNA"/>
</dbReference>
<keyword evidence="5" id="KW-0411">Iron-sulfur</keyword>
<dbReference type="PANTHER" id="PTHR44379">
    <property type="entry name" value="OXIDOREDUCTASE WITH IRON-SULFUR SUBUNIT"/>
    <property type="match status" value="1"/>
</dbReference>
<dbReference type="GO" id="GO:0046872">
    <property type="term" value="F:metal ion binding"/>
    <property type="evidence" value="ECO:0007669"/>
    <property type="project" value="UniProtKB-KW"/>
</dbReference>
<dbReference type="InterPro" id="IPR036010">
    <property type="entry name" value="2Fe-2S_ferredoxin-like_sf"/>
</dbReference>
<evidence type="ECO:0000256" key="4">
    <source>
        <dbReference type="ARBA" id="ARBA00023004"/>
    </source>
</evidence>
<organism evidence="8 9">
    <name type="scientific">Anaerosolibacter carboniphilus</name>
    <dbReference type="NCBI Taxonomy" id="1417629"/>
    <lineage>
        <taxon>Bacteria</taxon>
        <taxon>Bacillati</taxon>
        <taxon>Bacillota</taxon>
        <taxon>Clostridia</taxon>
        <taxon>Peptostreptococcales</taxon>
        <taxon>Thermotaleaceae</taxon>
        <taxon>Anaerosolibacter</taxon>
    </lineage>
</organism>
<evidence type="ECO:0000256" key="6">
    <source>
        <dbReference type="ARBA" id="ARBA00060707"/>
    </source>
</evidence>
<dbReference type="InterPro" id="IPR012675">
    <property type="entry name" value="Beta-grasp_dom_sf"/>
</dbReference>
<dbReference type="PROSITE" id="PS00197">
    <property type="entry name" value="2FE2S_FER_1"/>
    <property type="match status" value="1"/>
</dbReference>
<dbReference type="Pfam" id="PF01799">
    <property type="entry name" value="Fer2_2"/>
    <property type="match status" value="1"/>
</dbReference>
<dbReference type="RefSeq" id="WP_330603003.1">
    <property type="nucleotide sequence ID" value="NZ_JACHEN010000044.1"/>
</dbReference>
<dbReference type="Pfam" id="PF00111">
    <property type="entry name" value="Fer2"/>
    <property type="match status" value="1"/>
</dbReference>
<evidence type="ECO:0000259" key="7">
    <source>
        <dbReference type="PROSITE" id="PS51085"/>
    </source>
</evidence>
<dbReference type="FunFam" id="3.10.20.30:FF:000020">
    <property type="entry name" value="Xanthine dehydrogenase iron-sulfur subunit"/>
    <property type="match status" value="1"/>
</dbReference>
<keyword evidence="2" id="KW-0479">Metal-binding</keyword>
<dbReference type="InterPro" id="IPR001041">
    <property type="entry name" value="2Fe-2S_ferredoxin-type"/>
</dbReference>
<proteinExistence type="predicted"/>
<keyword evidence="1" id="KW-0001">2Fe-2S</keyword>
<dbReference type="Gene3D" id="1.10.150.120">
    <property type="entry name" value="[2Fe-2S]-binding domain"/>
    <property type="match status" value="1"/>
</dbReference>
<evidence type="ECO:0000256" key="2">
    <source>
        <dbReference type="ARBA" id="ARBA00022723"/>
    </source>
</evidence>
<sequence length="161" mass="17710">MRLSNLILEDDEMILELVVNNVSYVIDVDPRWRLLDVLRDKLGLTGTKEGCGEGECGACTVIMDGLAVNACLVFAHQASGKEIITVEALVQDQELDRLQESFIKNGAVQCGYCTPGMLMSCKALLMKNPKPTETEIRRAIEGNLCRCTGYTSIIRAVKDVL</sequence>
<dbReference type="GO" id="GO:0051537">
    <property type="term" value="F:2 iron, 2 sulfur cluster binding"/>
    <property type="evidence" value="ECO:0007669"/>
    <property type="project" value="UniProtKB-KW"/>
</dbReference>
<dbReference type="FunFam" id="1.10.150.120:FF:000003">
    <property type="entry name" value="Carbon monoxide dehydrogenase, small subunit"/>
    <property type="match status" value="1"/>
</dbReference>
<dbReference type="InterPro" id="IPR002888">
    <property type="entry name" value="2Fe-2S-bd"/>
</dbReference>
<dbReference type="EC" id="1.2.7.4" evidence="8"/>
<dbReference type="GO" id="GO:0043885">
    <property type="term" value="F:anaerobic carbon-monoxide dehydrogenase activity"/>
    <property type="evidence" value="ECO:0007669"/>
    <property type="project" value="UniProtKB-EC"/>
</dbReference>
<dbReference type="InterPro" id="IPR036884">
    <property type="entry name" value="2Fe-2S-bd_dom_sf"/>
</dbReference>
<evidence type="ECO:0000256" key="1">
    <source>
        <dbReference type="ARBA" id="ARBA00022714"/>
    </source>
</evidence>
<evidence type="ECO:0000256" key="5">
    <source>
        <dbReference type="ARBA" id="ARBA00023014"/>
    </source>
</evidence>
<dbReference type="PANTHER" id="PTHR44379:SF8">
    <property type="entry name" value="XANTHINE DEHYDROGENASE IRON-SULFUR-BINDING SUBUNIT XDHC-RELATED"/>
    <property type="match status" value="1"/>
</dbReference>
<evidence type="ECO:0000313" key="9">
    <source>
        <dbReference type="Proteomes" id="UP000579281"/>
    </source>
</evidence>
<dbReference type="Proteomes" id="UP000579281">
    <property type="component" value="Unassembled WGS sequence"/>
</dbReference>
<dbReference type="SUPFAM" id="SSF47741">
    <property type="entry name" value="CO dehydrogenase ISP C-domain like"/>
    <property type="match status" value="1"/>
</dbReference>
<keyword evidence="9" id="KW-1185">Reference proteome</keyword>
<feature type="domain" description="2Fe-2S ferredoxin-type" evidence="7">
    <location>
        <begin position="13"/>
        <end position="89"/>
    </location>
</feature>
<evidence type="ECO:0000313" key="8">
    <source>
        <dbReference type="EMBL" id="MBB6218633.1"/>
    </source>
</evidence>
<dbReference type="CDD" id="cd00207">
    <property type="entry name" value="fer2"/>
    <property type="match status" value="1"/>
</dbReference>
<dbReference type="PROSITE" id="PS51085">
    <property type="entry name" value="2FE2S_FER_2"/>
    <property type="match status" value="1"/>
</dbReference>
<gene>
    <name evidence="8" type="ORF">HNQ80_004807</name>
</gene>
<dbReference type="Gene3D" id="3.10.20.30">
    <property type="match status" value="1"/>
</dbReference>
<keyword evidence="4" id="KW-0408">Iron</keyword>
<evidence type="ECO:0000256" key="3">
    <source>
        <dbReference type="ARBA" id="ARBA00023002"/>
    </source>
</evidence>
<dbReference type="InterPro" id="IPR051452">
    <property type="entry name" value="Diverse_Oxidoreductases"/>
</dbReference>
<name>A0A841KZ80_9FIRM</name>
<comment type="pathway">
    <text evidence="6">Alkaloid degradation; nicotine degradation.</text>
</comment>